<dbReference type="InterPro" id="IPR006162">
    <property type="entry name" value="Ppantetheine_attach_site"/>
</dbReference>
<gene>
    <name evidence="5" type="ORF">ACFFGT_00240</name>
</gene>
<comment type="caution">
    <text evidence="5">The sequence shown here is derived from an EMBL/GenBank/DDBJ whole genome shotgun (WGS) entry which is preliminary data.</text>
</comment>
<dbReference type="PANTHER" id="PTHR45398">
    <property type="match status" value="1"/>
</dbReference>
<accession>A0ABV6KZZ8</accession>
<dbReference type="SUPFAM" id="SSF52777">
    <property type="entry name" value="CoA-dependent acyltransferases"/>
    <property type="match status" value="2"/>
</dbReference>
<dbReference type="PROSITE" id="PS00012">
    <property type="entry name" value="PHOSPHOPANTETHEINE"/>
    <property type="match status" value="1"/>
</dbReference>
<dbReference type="Pfam" id="PF00550">
    <property type="entry name" value="PP-binding"/>
    <property type="match status" value="1"/>
</dbReference>
<organism evidence="5 6">
    <name type="scientific">Mucilaginibacter angelicae</name>
    <dbReference type="NCBI Taxonomy" id="869718"/>
    <lineage>
        <taxon>Bacteria</taxon>
        <taxon>Pseudomonadati</taxon>
        <taxon>Bacteroidota</taxon>
        <taxon>Sphingobacteriia</taxon>
        <taxon>Sphingobacteriales</taxon>
        <taxon>Sphingobacteriaceae</taxon>
        <taxon>Mucilaginibacter</taxon>
    </lineage>
</organism>
<dbReference type="InterPro" id="IPR036736">
    <property type="entry name" value="ACP-like_sf"/>
</dbReference>
<reference evidence="5 6" key="1">
    <citation type="submission" date="2024-09" db="EMBL/GenBank/DDBJ databases">
        <authorList>
            <person name="Sun Q."/>
            <person name="Mori K."/>
        </authorList>
    </citation>
    <scope>NUCLEOTIDE SEQUENCE [LARGE SCALE GENOMIC DNA]</scope>
    <source>
        <strain evidence="5 6">NCAIM B.02415</strain>
    </source>
</reference>
<dbReference type="Gene3D" id="1.10.1200.10">
    <property type="entry name" value="ACP-like"/>
    <property type="match status" value="1"/>
</dbReference>
<feature type="non-terminal residue" evidence="5">
    <location>
        <position position="1"/>
    </location>
</feature>
<dbReference type="EMBL" id="JBHLTS010000003">
    <property type="protein sequence ID" value="MFC0512597.1"/>
    <property type="molecule type" value="Genomic_DNA"/>
</dbReference>
<name>A0ABV6KZZ8_9SPHI</name>
<dbReference type="Pfam" id="PF00668">
    <property type="entry name" value="Condensation"/>
    <property type="match status" value="1"/>
</dbReference>
<evidence type="ECO:0000313" key="6">
    <source>
        <dbReference type="Proteomes" id="UP001589828"/>
    </source>
</evidence>
<keyword evidence="2" id="KW-0596">Phosphopantetheine</keyword>
<dbReference type="CDD" id="cd19531">
    <property type="entry name" value="LCL_NRPS-like"/>
    <property type="match status" value="1"/>
</dbReference>
<sequence length="540" mass="62193">NILGKEGIGINDNFFDLGGHSLKATRLVSQIHRVFEVKVSLRDLFNHMVLEDQSRLIDNAVKTAYHTIPEVAASPDYPLSLSQRRLWILSQLSEANVAYNMPAAYHIYGDLDLDSFKESFNWLVTRHEILRTTFKLSDSGDPIQIVHKQDEFCLDINEIDYSTLPDQAAACKLLVDENINYLFDLEKGPLLRVQLIKLERQKILFLINIHHIIFDGWSLNILVNELLTAYYHKCRKKEINIKPLRIQYKDYAVWQTKMISGNKLDNMVRYWKERLGSPLPILNLPLDFKRPDHQSFTGGAFQFSLSEDLSQKLLKMSQDYQITLFSLMFAAYNALLYKITGQTTIIIGTSVIGRNHPDLDPLIGFFINTMAVKTDMTPSESFKDLAKKINNSLLADYENQEIPFDMLLQYLDIDRNLSVTPVFQSRFVFNDLDANKLPEIAQGNDQIVFAEIPAALNRAKFELTTNIHKAGNVIKGVMEYRVDLFLEKSIDRISKQFINLLEDITSSEDQALYSLKISRERDPLDKKSSMKEMLMSKKYL</sequence>
<comment type="cofactor">
    <cofactor evidence="1">
        <name>pantetheine 4'-phosphate</name>
        <dbReference type="ChEBI" id="CHEBI:47942"/>
    </cofactor>
</comment>
<dbReference type="RefSeq" id="WP_377020475.1">
    <property type="nucleotide sequence ID" value="NZ_JBHLTS010000003.1"/>
</dbReference>
<protein>
    <submittedName>
        <fullName evidence="5">Condensation domain-containing protein</fullName>
    </submittedName>
</protein>
<dbReference type="InterPro" id="IPR023213">
    <property type="entry name" value="CAT-like_dom_sf"/>
</dbReference>
<dbReference type="PANTHER" id="PTHR45398:SF1">
    <property type="entry name" value="ENZYME, PUTATIVE (JCVI)-RELATED"/>
    <property type="match status" value="1"/>
</dbReference>
<evidence type="ECO:0000259" key="4">
    <source>
        <dbReference type="PROSITE" id="PS50075"/>
    </source>
</evidence>
<dbReference type="SUPFAM" id="SSF47336">
    <property type="entry name" value="ACP-like"/>
    <property type="match status" value="1"/>
</dbReference>
<dbReference type="PROSITE" id="PS50075">
    <property type="entry name" value="CARRIER"/>
    <property type="match status" value="1"/>
</dbReference>
<evidence type="ECO:0000256" key="3">
    <source>
        <dbReference type="ARBA" id="ARBA00022553"/>
    </source>
</evidence>
<keyword evidence="6" id="KW-1185">Reference proteome</keyword>
<evidence type="ECO:0000313" key="5">
    <source>
        <dbReference type="EMBL" id="MFC0512597.1"/>
    </source>
</evidence>
<dbReference type="Gene3D" id="3.30.559.10">
    <property type="entry name" value="Chloramphenicol acetyltransferase-like domain"/>
    <property type="match status" value="1"/>
</dbReference>
<evidence type="ECO:0000256" key="1">
    <source>
        <dbReference type="ARBA" id="ARBA00001957"/>
    </source>
</evidence>
<proteinExistence type="predicted"/>
<dbReference type="Proteomes" id="UP001589828">
    <property type="component" value="Unassembled WGS sequence"/>
</dbReference>
<keyword evidence="3" id="KW-0597">Phosphoprotein</keyword>
<feature type="domain" description="Carrier" evidence="4">
    <location>
        <begin position="1"/>
        <end position="61"/>
    </location>
</feature>
<evidence type="ECO:0000256" key="2">
    <source>
        <dbReference type="ARBA" id="ARBA00022450"/>
    </source>
</evidence>
<dbReference type="Gene3D" id="3.30.559.30">
    <property type="entry name" value="Nonribosomal peptide synthetase, condensation domain"/>
    <property type="match status" value="1"/>
</dbReference>
<dbReference type="InterPro" id="IPR001242">
    <property type="entry name" value="Condensation_dom"/>
</dbReference>
<dbReference type="InterPro" id="IPR009081">
    <property type="entry name" value="PP-bd_ACP"/>
</dbReference>